<protein>
    <recommendedName>
        <fullName evidence="1">Stage 0 sporulation protein A homolog</fullName>
    </recommendedName>
</protein>
<evidence type="ECO:0000256" key="4">
    <source>
        <dbReference type="ARBA" id="ARBA00023163"/>
    </source>
</evidence>
<evidence type="ECO:0000256" key="6">
    <source>
        <dbReference type="PROSITE-ProRule" id="PRU00169"/>
    </source>
</evidence>
<dbReference type="InterPro" id="IPR001789">
    <property type="entry name" value="Sig_transdc_resp-reg_receiver"/>
</dbReference>
<dbReference type="GO" id="GO:0000160">
    <property type="term" value="P:phosphorelay signal transduction system"/>
    <property type="evidence" value="ECO:0007669"/>
    <property type="project" value="InterPro"/>
</dbReference>
<dbReference type="Gene3D" id="3.40.50.2300">
    <property type="match status" value="1"/>
</dbReference>
<reference evidence="9" key="1">
    <citation type="submission" date="2020-08" db="EMBL/GenBank/DDBJ databases">
        <title>Genome public.</title>
        <authorList>
            <person name="Liu C."/>
            <person name="Sun Q."/>
        </authorList>
    </citation>
    <scope>NUCLEOTIDE SEQUENCE</scope>
    <source>
        <strain evidence="9">NSJ-15</strain>
    </source>
</reference>
<dbReference type="InterPro" id="IPR018060">
    <property type="entry name" value="HTH_AraC"/>
</dbReference>
<keyword evidence="4" id="KW-0804">Transcription</keyword>
<comment type="caution">
    <text evidence="9">The sequence shown here is derived from an EMBL/GenBank/DDBJ whole genome shotgun (WGS) entry which is preliminary data.</text>
</comment>
<dbReference type="GO" id="GO:0043565">
    <property type="term" value="F:sequence-specific DNA binding"/>
    <property type="evidence" value="ECO:0007669"/>
    <property type="project" value="InterPro"/>
</dbReference>
<comment type="function">
    <text evidence="5">May play the central regulatory role in sporulation. It may be an element of the effector pathway responsible for the activation of sporulation genes in response to nutritional stress. Spo0A may act in concert with spo0H (a sigma factor) to control the expression of some genes that are critical to the sporulation process.</text>
</comment>
<organism evidence="9 10">
    <name type="scientific">Massiliimalia timonensis</name>
    <dbReference type="NCBI Taxonomy" id="1987501"/>
    <lineage>
        <taxon>Bacteria</taxon>
        <taxon>Bacillati</taxon>
        <taxon>Bacillota</taxon>
        <taxon>Clostridia</taxon>
        <taxon>Eubacteriales</taxon>
        <taxon>Oscillospiraceae</taxon>
        <taxon>Massiliimalia</taxon>
    </lineage>
</organism>
<dbReference type="Pfam" id="PF12833">
    <property type="entry name" value="HTH_18"/>
    <property type="match status" value="1"/>
</dbReference>
<dbReference type="PANTHER" id="PTHR43280">
    <property type="entry name" value="ARAC-FAMILY TRANSCRIPTIONAL REGULATOR"/>
    <property type="match status" value="1"/>
</dbReference>
<dbReference type="Gene3D" id="1.10.10.60">
    <property type="entry name" value="Homeodomain-like"/>
    <property type="match status" value="2"/>
</dbReference>
<proteinExistence type="predicted"/>
<dbReference type="SUPFAM" id="SSF52172">
    <property type="entry name" value="CheY-like"/>
    <property type="match status" value="1"/>
</dbReference>
<keyword evidence="10" id="KW-1185">Reference proteome</keyword>
<keyword evidence="2" id="KW-0805">Transcription regulation</keyword>
<dbReference type="PRINTS" id="PR00032">
    <property type="entry name" value="HTHARAC"/>
</dbReference>
<dbReference type="AlphaFoldDB" id="A0A8J6TUI6"/>
<dbReference type="SMART" id="SM00342">
    <property type="entry name" value="HTH_ARAC"/>
    <property type="match status" value="1"/>
</dbReference>
<evidence type="ECO:0000256" key="5">
    <source>
        <dbReference type="ARBA" id="ARBA00024867"/>
    </source>
</evidence>
<evidence type="ECO:0000313" key="10">
    <source>
        <dbReference type="Proteomes" id="UP000632659"/>
    </source>
</evidence>
<feature type="domain" description="Response regulatory" evidence="8">
    <location>
        <begin position="3"/>
        <end position="120"/>
    </location>
</feature>
<accession>A0A8J6TUI6</accession>
<evidence type="ECO:0000256" key="2">
    <source>
        <dbReference type="ARBA" id="ARBA00023015"/>
    </source>
</evidence>
<dbReference type="InterPro" id="IPR011006">
    <property type="entry name" value="CheY-like_superfamily"/>
</dbReference>
<dbReference type="Proteomes" id="UP000632659">
    <property type="component" value="Unassembled WGS sequence"/>
</dbReference>
<dbReference type="PROSITE" id="PS50110">
    <property type="entry name" value="RESPONSE_REGULATORY"/>
    <property type="match status" value="1"/>
</dbReference>
<dbReference type="EMBL" id="JACRTL010000002">
    <property type="protein sequence ID" value="MBC8610603.1"/>
    <property type="molecule type" value="Genomic_DNA"/>
</dbReference>
<evidence type="ECO:0000256" key="1">
    <source>
        <dbReference type="ARBA" id="ARBA00018672"/>
    </source>
</evidence>
<dbReference type="InterPro" id="IPR009057">
    <property type="entry name" value="Homeodomain-like_sf"/>
</dbReference>
<dbReference type="InterPro" id="IPR020449">
    <property type="entry name" value="Tscrpt_reg_AraC-type_HTH"/>
</dbReference>
<feature type="modified residue" description="4-aspartylphosphate" evidence="6">
    <location>
        <position position="55"/>
    </location>
</feature>
<evidence type="ECO:0000259" key="7">
    <source>
        <dbReference type="PROSITE" id="PS01124"/>
    </source>
</evidence>
<evidence type="ECO:0000259" key="8">
    <source>
        <dbReference type="PROSITE" id="PS50110"/>
    </source>
</evidence>
<dbReference type="InterPro" id="IPR018062">
    <property type="entry name" value="HTH_AraC-typ_CS"/>
</dbReference>
<dbReference type="GO" id="GO:0003700">
    <property type="term" value="F:DNA-binding transcription factor activity"/>
    <property type="evidence" value="ECO:0007669"/>
    <property type="project" value="InterPro"/>
</dbReference>
<evidence type="ECO:0000256" key="3">
    <source>
        <dbReference type="ARBA" id="ARBA00023125"/>
    </source>
</evidence>
<evidence type="ECO:0000313" key="9">
    <source>
        <dbReference type="EMBL" id="MBC8610603.1"/>
    </source>
</evidence>
<name>A0A8J6TUI6_9FIRM</name>
<keyword evidence="3" id="KW-0238">DNA-binding</keyword>
<sequence length="510" mass="59814">MYRIAVIDDEPKILKGLTDLLRKEFSGQAEIESFQTTSALLEYAKEHQVDILITDISMPDMDGLKLSVKLRMKYPFLKIIIISGYSRFDYAKTAISLQVCEYLLKPVDHEKMIGVVNRAIQELDSAKLAQLDMVSPEESRQYYEMMMIRAIRYSDDESLGWLKHYGFESCAMCFLLFEFTPRPGLNDNVLFQETFRFLRPTGYHQMFIQVSPFRFLLVTPQEKDGLRRIEKFLERQKRHSVRCSVGISRPVLSCEEIQTAYHQALSMVKMELYHSENRVYEYHAAATPDYDCEKLSLAILNHLISSEEEKLDRDILDLFTRFKQDHLDILRLQEVLKNVIEQMQPILFHNGVAGEEFEEVTIQLDLIDQYHLLAELEEDFVRFLNKMKDKIIVVKNLRLEQNLDQAIDYMKTYFYQDLSLEEVADHAGLNASYFSTTFKKYTGSNFVAYLMSLRIEHAKRLLRDPNYKILQIAQESGFHDTRYFAKIFKKNVGITPSEYRNIVLQLNKKS</sequence>
<dbReference type="Pfam" id="PF00072">
    <property type="entry name" value="Response_reg"/>
    <property type="match status" value="1"/>
</dbReference>
<dbReference type="PROSITE" id="PS00041">
    <property type="entry name" value="HTH_ARAC_FAMILY_1"/>
    <property type="match status" value="1"/>
</dbReference>
<gene>
    <name evidence="9" type="ORF">H8702_05630</name>
</gene>
<dbReference type="SMART" id="SM00448">
    <property type="entry name" value="REC"/>
    <property type="match status" value="1"/>
</dbReference>
<dbReference type="CDD" id="cd17536">
    <property type="entry name" value="REC_YesN-like"/>
    <property type="match status" value="1"/>
</dbReference>
<dbReference type="PROSITE" id="PS01124">
    <property type="entry name" value="HTH_ARAC_FAMILY_2"/>
    <property type="match status" value="1"/>
</dbReference>
<dbReference type="SUPFAM" id="SSF46689">
    <property type="entry name" value="Homeodomain-like"/>
    <property type="match status" value="2"/>
</dbReference>
<dbReference type="PANTHER" id="PTHR43280:SF2">
    <property type="entry name" value="HTH-TYPE TRANSCRIPTIONAL REGULATOR EXSA"/>
    <property type="match status" value="1"/>
</dbReference>
<feature type="domain" description="HTH araC/xylS-type" evidence="7">
    <location>
        <begin position="404"/>
        <end position="502"/>
    </location>
</feature>
<dbReference type="RefSeq" id="WP_154825500.1">
    <property type="nucleotide sequence ID" value="NZ_JACRTL010000002.1"/>
</dbReference>
<keyword evidence="6" id="KW-0597">Phosphoprotein</keyword>